<protein>
    <submittedName>
        <fullName evidence="5">NAD dependent epimerase/dehydratase family protein</fullName>
    </submittedName>
</protein>
<reference evidence="5 6" key="1">
    <citation type="submission" date="2015-09" db="EMBL/GenBank/DDBJ databases">
        <title>Draft genome of the parasitic nematode Teladorsagia circumcincta isolate WARC Sus (inbred).</title>
        <authorList>
            <person name="Mitreva M."/>
        </authorList>
    </citation>
    <scope>NUCLEOTIDE SEQUENCE [LARGE SCALE GENOMIC DNA]</scope>
    <source>
        <strain evidence="5 6">S</strain>
    </source>
</reference>
<proteinExistence type="inferred from homology"/>
<dbReference type="InterPro" id="IPR002225">
    <property type="entry name" value="3Beta_OHSteriod_DH/Estase"/>
</dbReference>
<dbReference type="GO" id="GO:0016616">
    <property type="term" value="F:oxidoreductase activity, acting on the CH-OH group of donors, NAD or NADP as acceptor"/>
    <property type="evidence" value="ECO:0007669"/>
    <property type="project" value="InterPro"/>
</dbReference>
<evidence type="ECO:0000256" key="3">
    <source>
        <dbReference type="SAM" id="MobiDB-lite"/>
    </source>
</evidence>
<dbReference type="GO" id="GO:0006694">
    <property type="term" value="P:steroid biosynthetic process"/>
    <property type="evidence" value="ECO:0007669"/>
    <property type="project" value="InterPro"/>
</dbReference>
<feature type="region of interest" description="Disordered" evidence="3">
    <location>
        <begin position="1"/>
        <end position="43"/>
    </location>
</feature>
<dbReference type="Proteomes" id="UP000230423">
    <property type="component" value="Unassembled WGS sequence"/>
</dbReference>
<gene>
    <name evidence="5" type="ORF">TELCIR_08320</name>
</gene>
<organism evidence="5 6">
    <name type="scientific">Teladorsagia circumcincta</name>
    <name type="common">Brown stomach worm</name>
    <name type="synonym">Ostertagia circumcincta</name>
    <dbReference type="NCBI Taxonomy" id="45464"/>
    <lineage>
        <taxon>Eukaryota</taxon>
        <taxon>Metazoa</taxon>
        <taxon>Ecdysozoa</taxon>
        <taxon>Nematoda</taxon>
        <taxon>Chromadorea</taxon>
        <taxon>Rhabditida</taxon>
        <taxon>Rhabditina</taxon>
        <taxon>Rhabditomorpha</taxon>
        <taxon>Strongyloidea</taxon>
        <taxon>Trichostrongylidae</taxon>
        <taxon>Teladorsagia</taxon>
    </lineage>
</organism>
<evidence type="ECO:0000313" key="5">
    <source>
        <dbReference type="EMBL" id="PIO69850.1"/>
    </source>
</evidence>
<accession>A0A2G9UK19</accession>
<evidence type="ECO:0000256" key="2">
    <source>
        <dbReference type="ARBA" id="ARBA00023002"/>
    </source>
</evidence>
<dbReference type="InterPro" id="IPR050177">
    <property type="entry name" value="Lipid_A_modif_metabolic_enz"/>
</dbReference>
<dbReference type="EMBL" id="KZ346494">
    <property type="protein sequence ID" value="PIO69850.1"/>
    <property type="molecule type" value="Genomic_DNA"/>
</dbReference>
<dbReference type="PANTHER" id="PTHR43245">
    <property type="entry name" value="BIFUNCTIONAL POLYMYXIN RESISTANCE PROTEIN ARNA"/>
    <property type="match status" value="1"/>
</dbReference>
<dbReference type="AlphaFoldDB" id="A0A2G9UK19"/>
<comment type="similarity">
    <text evidence="1">Belongs to the 3-beta-HSD family.</text>
</comment>
<keyword evidence="2" id="KW-0560">Oxidoreductase</keyword>
<dbReference type="Gene3D" id="3.40.50.720">
    <property type="entry name" value="NAD(P)-binding Rossmann-like Domain"/>
    <property type="match status" value="1"/>
</dbReference>
<dbReference type="OrthoDB" id="2735536at2759"/>
<sequence>MYDEGKRFSGIDENNRDCPTVSAEEHFERSTQTNTDKEDESSKSESLYRMDVVAVTGSSGLVGRYVVERLIKCGRYKEIRLIDRIQRSCSGSDNVILRHFCIDINDEGALEQALHGCNAVVHCSHAPLPWTYSDKEASKAIWKDNLSATEMLVDKMVQMGVKSLVHVGDAYSALPIEDNYGLGEMVFNTYPADYILGEYGESRTRGEMYARKVTANGSSLKGVFLRPVHVHAEEASSSWRSLMRMAENGSLPYIDGERRGMHQFIYAGNLAAIVDRCLGFLATNPDRVNTEIIYCLDDTYAIPIRQFLEQRVQSPRFSAKHEVSFEKSFFQHYLSHIKYSVGLEVSKETLSYPMFRFLFAKTIGFSDRKQRLLLDYIPEIPPSEAMQRSLHMQKEASGVQRQAARSG</sequence>
<dbReference type="PANTHER" id="PTHR43245:SF51">
    <property type="entry name" value="SHORT CHAIN DEHYDROGENASE_REDUCTASE FAMILY 42E, MEMBER 2"/>
    <property type="match status" value="1"/>
</dbReference>
<dbReference type="SUPFAM" id="SSF51735">
    <property type="entry name" value="NAD(P)-binding Rossmann-fold domains"/>
    <property type="match status" value="1"/>
</dbReference>
<name>A0A2G9UK19_TELCI</name>
<evidence type="ECO:0000259" key="4">
    <source>
        <dbReference type="Pfam" id="PF01073"/>
    </source>
</evidence>
<dbReference type="Pfam" id="PF01073">
    <property type="entry name" value="3Beta_HSD"/>
    <property type="match status" value="1"/>
</dbReference>
<evidence type="ECO:0000313" key="6">
    <source>
        <dbReference type="Proteomes" id="UP000230423"/>
    </source>
</evidence>
<keyword evidence="6" id="KW-1185">Reference proteome</keyword>
<evidence type="ECO:0000256" key="1">
    <source>
        <dbReference type="ARBA" id="ARBA00009219"/>
    </source>
</evidence>
<feature type="domain" description="3-beta hydroxysteroid dehydrogenase/isomerase" evidence="4">
    <location>
        <begin position="54"/>
        <end position="299"/>
    </location>
</feature>
<feature type="compositionally biased region" description="Basic and acidic residues" evidence="3">
    <location>
        <begin position="1"/>
        <end position="16"/>
    </location>
</feature>
<dbReference type="InterPro" id="IPR036291">
    <property type="entry name" value="NAD(P)-bd_dom_sf"/>
</dbReference>